<evidence type="ECO:0000256" key="8">
    <source>
        <dbReference type="ARBA" id="ARBA00022892"/>
    </source>
</evidence>
<evidence type="ECO:0000256" key="2">
    <source>
        <dbReference type="ARBA" id="ARBA00004347"/>
    </source>
</evidence>
<dbReference type="GO" id="GO:0015031">
    <property type="term" value="P:protein transport"/>
    <property type="evidence" value="ECO:0007669"/>
    <property type="project" value="UniProtKB-KW"/>
</dbReference>
<protein>
    <recommendedName>
        <fullName evidence="5">Coatomer subunit epsilon</fullName>
    </recommendedName>
    <alternativeName>
        <fullName evidence="13">Epsilon-coat protein</fullName>
    </alternativeName>
</protein>
<evidence type="ECO:0000256" key="6">
    <source>
        <dbReference type="ARBA" id="ARBA00022448"/>
    </source>
</evidence>
<evidence type="ECO:0000256" key="1">
    <source>
        <dbReference type="ARBA" id="ARBA00004255"/>
    </source>
</evidence>
<dbReference type="Gene3D" id="1.25.40.10">
    <property type="entry name" value="Tetratricopeptide repeat domain"/>
    <property type="match status" value="1"/>
</dbReference>
<dbReference type="GO" id="GO:0005198">
    <property type="term" value="F:structural molecule activity"/>
    <property type="evidence" value="ECO:0007669"/>
    <property type="project" value="InterPro"/>
</dbReference>
<dbReference type="WBParaSite" id="maker-PairedContig_2710-snap-gene-0.2-mRNA-1">
    <property type="protein sequence ID" value="maker-PairedContig_2710-snap-gene-0.2-mRNA-1"/>
    <property type="gene ID" value="maker-PairedContig_2710-snap-gene-0.2"/>
</dbReference>
<evidence type="ECO:0000256" key="7">
    <source>
        <dbReference type="ARBA" id="ARBA00022490"/>
    </source>
</evidence>
<organism evidence="14">
    <name type="scientific">Wuchereria bancrofti</name>
    <dbReference type="NCBI Taxonomy" id="6293"/>
    <lineage>
        <taxon>Eukaryota</taxon>
        <taxon>Metazoa</taxon>
        <taxon>Ecdysozoa</taxon>
        <taxon>Nematoda</taxon>
        <taxon>Chromadorea</taxon>
        <taxon>Rhabditida</taxon>
        <taxon>Spirurina</taxon>
        <taxon>Spiruromorpha</taxon>
        <taxon>Filarioidea</taxon>
        <taxon>Onchocercidae</taxon>
        <taxon>Wuchereria</taxon>
    </lineage>
</organism>
<dbReference type="SUPFAM" id="SSF48452">
    <property type="entry name" value="TPR-like"/>
    <property type="match status" value="1"/>
</dbReference>
<keyword evidence="6" id="KW-0813">Transport</keyword>
<evidence type="ECO:0000256" key="9">
    <source>
        <dbReference type="ARBA" id="ARBA00022927"/>
    </source>
</evidence>
<comment type="subcellular location">
    <subcellularLocation>
        <location evidence="2">Cytoplasmic vesicle</location>
        <location evidence="2">COPI-coated vesicle membrane</location>
        <topology evidence="2">Peripheral membrane protein</topology>
        <orientation evidence="2">Cytoplasmic side</orientation>
    </subcellularLocation>
    <subcellularLocation>
        <location evidence="1">Golgi apparatus membrane</location>
        <topology evidence="1">Peripheral membrane protein</topology>
        <orientation evidence="1">Cytoplasmic side</orientation>
    </subcellularLocation>
</comment>
<keyword evidence="11" id="KW-0472">Membrane</keyword>
<dbReference type="GO" id="GO:0030126">
    <property type="term" value="C:COPI vesicle coat"/>
    <property type="evidence" value="ECO:0007669"/>
    <property type="project" value="TreeGrafter"/>
</dbReference>
<sequence length="332" mass="38524">MCNIEIFESINNRDPQICIVVYYGRGRMQRYQTMMTKANDDVDHLFEVRNNFYLGAYQNCINEAQNLRVKEENDKLLKDVYMYRAYLAQNKPNLVLSEIEKSSTSPALRAVRRFADYLANPDKRATIMKEFETELNEEIPHDETVLLLAAHMYIRERNVEEALRLLYQCDSLESKALAVQCLLKIDRVDLAAKEIKKMQEIDEDATITQLALAWVNIALGKDKLKDVFYAYQEMIDKYGATALLLVAQSSSLIQQQKYEEAEKLLLEALQRDANNAEAVINLVVVSQYLGKAPEVTNRYINQLKEGFPNHQWTLDYIVREKAFERVALEEEI</sequence>
<dbReference type="InterPro" id="IPR006822">
    <property type="entry name" value="Coatomer_esu"/>
</dbReference>
<keyword evidence="8" id="KW-0931">ER-Golgi transport</keyword>
<keyword evidence="9" id="KW-0653">Protein transport</keyword>
<name>A0A1I8EKF5_WUCBA</name>
<dbReference type="STRING" id="6293.A0A1I8EKF5"/>
<dbReference type="InterPro" id="IPR011990">
    <property type="entry name" value="TPR-like_helical_dom_sf"/>
</dbReference>
<evidence type="ECO:0000256" key="10">
    <source>
        <dbReference type="ARBA" id="ARBA00023034"/>
    </source>
</evidence>
<dbReference type="GO" id="GO:0000139">
    <property type="term" value="C:Golgi membrane"/>
    <property type="evidence" value="ECO:0007669"/>
    <property type="project" value="UniProtKB-SubCell"/>
</dbReference>
<evidence type="ECO:0000313" key="14">
    <source>
        <dbReference type="WBParaSite" id="maker-PairedContig_2710-snap-gene-0.2-mRNA-1"/>
    </source>
</evidence>
<evidence type="ECO:0000256" key="11">
    <source>
        <dbReference type="ARBA" id="ARBA00023136"/>
    </source>
</evidence>
<dbReference type="GO" id="GO:0006891">
    <property type="term" value="P:intra-Golgi vesicle-mediated transport"/>
    <property type="evidence" value="ECO:0007669"/>
    <property type="project" value="TreeGrafter"/>
</dbReference>
<dbReference type="PIRSF" id="PIRSF016478">
    <property type="entry name" value="Coatomer_esu"/>
    <property type="match status" value="1"/>
</dbReference>
<dbReference type="PANTHER" id="PTHR10805:SF0">
    <property type="entry name" value="COATOMER SUBUNIT EPSILON"/>
    <property type="match status" value="1"/>
</dbReference>
<keyword evidence="10" id="KW-0333">Golgi apparatus</keyword>
<keyword evidence="12" id="KW-0968">Cytoplasmic vesicle</keyword>
<reference evidence="14" key="1">
    <citation type="submission" date="2016-11" db="UniProtKB">
        <authorList>
            <consortium name="WormBaseParasite"/>
        </authorList>
    </citation>
    <scope>IDENTIFICATION</scope>
    <source>
        <strain evidence="14">pt0022</strain>
    </source>
</reference>
<comment type="subunit">
    <text evidence="4">Oligomeric complex that consists of at least the alpha, beta, beta', gamma, delta, epsilon and zeta subunits.</text>
</comment>
<evidence type="ECO:0000256" key="13">
    <source>
        <dbReference type="ARBA" id="ARBA00031602"/>
    </source>
</evidence>
<accession>A0A1I8EKF5</accession>
<proteinExistence type="inferred from homology"/>
<dbReference type="AlphaFoldDB" id="A0A1I8EKF5"/>
<evidence type="ECO:0000256" key="4">
    <source>
        <dbReference type="ARBA" id="ARBA00011775"/>
    </source>
</evidence>
<evidence type="ECO:0000256" key="3">
    <source>
        <dbReference type="ARBA" id="ARBA00008827"/>
    </source>
</evidence>
<evidence type="ECO:0000256" key="5">
    <source>
        <dbReference type="ARBA" id="ARBA00015828"/>
    </source>
</evidence>
<comment type="similarity">
    <text evidence="3">Belongs to the COPE family.</text>
</comment>
<dbReference type="Pfam" id="PF04733">
    <property type="entry name" value="Coatomer_E"/>
    <property type="match status" value="1"/>
</dbReference>
<dbReference type="GO" id="GO:0006888">
    <property type="term" value="P:endoplasmic reticulum to Golgi vesicle-mediated transport"/>
    <property type="evidence" value="ECO:0007669"/>
    <property type="project" value="TreeGrafter"/>
</dbReference>
<dbReference type="PANTHER" id="PTHR10805">
    <property type="entry name" value="COATOMER SUBUNIT EPSILON"/>
    <property type="match status" value="1"/>
</dbReference>
<dbReference type="GO" id="GO:0006890">
    <property type="term" value="P:retrograde vesicle-mediated transport, Golgi to endoplasmic reticulum"/>
    <property type="evidence" value="ECO:0007669"/>
    <property type="project" value="InterPro"/>
</dbReference>
<keyword evidence="7" id="KW-0963">Cytoplasm</keyword>
<evidence type="ECO:0000256" key="12">
    <source>
        <dbReference type="ARBA" id="ARBA00023329"/>
    </source>
</evidence>